<feature type="coiled-coil region" evidence="9">
    <location>
        <begin position="244"/>
        <end position="271"/>
    </location>
</feature>
<feature type="domain" description="Methyl-accepting transducer" evidence="10">
    <location>
        <begin position="268"/>
        <end position="504"/>
    </location>
</feature>
<dbReference type="SUPFAM" id="SSF58104">
    <property type="entry name" value="Methyl-accepting chemotaxis protein (MCP) signaling domain"/>
    <property type="match status" value="1"/>
</dbReference>
<evidence type="ECO:0000256" key="7">
    <source>
        <dbReference type="ARBA" id="ARBA00029447"/>
    </source>
</evidence>
<proteinExistence type="inferred from homology"/>
<evidence type="ECO:0000256" key="3">
    <source>
        <dbReference type="ARBA" id="ARBA00022692"/>
    </source>
</evidence>
<dbReference type="InterPro" id="IPR004089">
    <property type="entry name" value="MCPsignal_dom"/>
</dbReference>
<dbReference type="InterPro" id="IPR003660">
    <property type="entry name" value="HAMP_dom"/>
</dbReference>
<keyword evidence="3" id="KW-0812">Transmembrane</keyword>
<dbReference type="Pfam" id="PF17200">
    <property type="entry name" value="sCache_2"/>
    <property type="match status" value="1"/>
</dbReference>
<dbReference type="Pfam" id="PF00672">
    <property type="entry name" value="HAMP"/>
    <property type="match status" value="1"/>
</dbReference>
<dbReference type="PANTHER" id="PTHR32089:SF120">
    <property type="entry name" value="METHYL-ACCEPTING CHEMOTAXIS PROTEIN TLPQ"/>
    <property type="match status" value="1"/>
</dbReference>
<comment type="subcellular location">
    <subcellularLocation>
        <location evidence="1">Cell membrane</location>
        <topology evidence="1">Multi-pass membrane protein</topology>
    </subcellularLocation>
</comment>
<keyword evidence="4" id="KW-1133">Transmembrane helix</keyword>
<dbReference type="FunFam" id="1.10.287.950:FF:000001">
    <property type="entry name" value="Methyl-accepting chemotaxis sensory transducer"/>
    <property type="match status" value="1"/>
</dbReference>
<evidence type="ECO:0000259" key="10">
    <source>
        <dbReference type="PROSITE" id="PS50111"/>
    </source>
</evidence>
<dbReference type="PROSITE" id="PS50111">
    <property type="entry name" value="CHEMOTAXIS_TRANSDUC_2"/>
    <property type="match status" value="1"/>
</dbReference>
<keyword evidence="9" id="KW-0175">Coiled coil</keyword>
<dbReference type="PANTHER" id="PTHR32089">
    <property type="entry name" value="METHYL-ACCEPTING CHEMOTAXIS PROTEIN MCPB"/>
    <property type="match status" value="1"/>
</dbReference>
<keyword evidence="6 8" id="KW-0807">Transducer</keyword>
<dbReference type="GO" id="GO:0005886">
    <property type="term" value="C:plasma membrane"/>
    <property type="evidence" value="ECO:0007669"/>
    <property type="project" value="UniProtKB-SubCell"/>
</dbReference>
<dbReference type="CDD" id="cd06225">
    <property type="entry name" value="HAMP"/>
    <property type="match status" value="1"/>
</dbReference>
<dbReference type="Gene3D" id="3.30.450.20">
    <property type="entry name" value="PAS domain"/>
    <property type="match status" value="1"/>
</dbReference>
<dbReference type="SMART" id="SM00283">
    <property type="entry name" value="MA"/>
    <property type="match status" value="1"/>
</dbReference>
<dbReference type="SMART" id="SM00304">
    <property type="entry name" value="HAMP"/>
    <property type="match status" value="1"/>
</dbReference>
<protein>
    <submittedName>
        <fullName evidence="12">Methyl-accepting chemotaxis sensory transducer with Cache sensor</fullName>
    </submittedName>
</protein>
<feature type="coiled-coil region" evidence="9">
    <location>
        <begin position="458"/>
        <end position="534"/>
    </location>
</feature>
<dbReference type="EMBL" id="FQXG01000006">
    <property type="protein sequence ID" value="SHI04173.1"/>
    <property type="molecule type" value="Genomic_DNA"/>
</dbReference>
<gene>
    <name evidence="12" type="ORF">SAMN02745129_3761</name>
</gene>
<dbReference type="STRING" id="299255.SAMN02745129_3761"/>
<dbReference type="Proteomes" id="UP000184268">
    <property type="component" value="Unassembled WGS sequence"/>
</dbReference>
<dbReference type="RefSeq" id="WP_067664971.1">
    <property type="nucleotide sequence ID" value="NZ_FQXG01000006.1"/>
</dbReference>
<dbReference type="GO" id="GO:0007165">
    <property type="term" value="P:signal transduction"/>
    <property type="evidence" value="ECO:0007669"/>
    <property type="project" value="UniProtKB-KW"/>
</dbReference>
<evidence type="ECO:0000256" key="9">
    <source>
        <dbReference type="SAM" id="Coils"/>
    </source>
</evidence>
<evidence type="ECO:0000256" key="6">
    <source>
        <dbReference type="ARBA" id="ARBA00023224"/>
    </source>
</evidence>
<feature type="domain" description="HAMP" evidence="11">
    <location>
        <begin position="209"/>
        <end position="263"/>
    </location>
</feature>
<evidence type="ECO:0000256" key="5">
    <source>
        <dbReference type="ARBA" id="ARBA00023136"/>
    </source>
</evidence>
<dbReference type="PROSITE" id="PS50885">
    <property type="entry name" value="HAMP"/>
    <property type="match status" value="1"/>
</dbReference>
<dbReference type="GO" id="GO:0006935">
    <property type="term" value="P:chemotaxis"/>
    <property type="evidence" value="ECO:0007669"/>
    <property type="project" value="UniProtKB-ARBA"/>
</dbReference>
<dbReference type="InterPro" id="IPR033480">
    <property type="entry name" value="sCache_2"/>
</dbReference>
<evidence type="ECO:0000313" key="13">
    <source>
        <dbReference type="Proteomes" id="UP000184268"/>
    </source>
</evidence>
<comment type="similarity">
    <text evidence="7">Belongs to the methyl-accepting chemotaxis (MCP) protein family.</text>
</comment>
<evidence type="ECO:0000259" key="11">
    <source>
        <dbReference type="PROSITE" id="PS50885"/>
    </source>
</evidence>
<name>A0A1M5XY43_9GAMM</name>
<keyword evidence="5" id="KW-0472">Membrane</keyword>
<dbReference type="OrthoDB" id="2489132at2"/>
<dbReference type="Pfam" id="PF00015">
    <property type="entry name" value="MCPsignal"/>
    <property type="match status" value="1"/>
</dbReference>
<keyword evidence="13" id="KW-1185">Reference proteome</keyword>
<evidence type="ECO:0000256" key="4">
    <source>
        <dbReference type="ARBA" id="ARBA00022989"/>
    </source>
</evidence>
<dbReference type="SMART" id="SM01049">
    <property type="entry name" value="Cache_2"/>
    <property type="match status" value="1"/>
</dbReference>
<dbReference type="AlphaFoldDB" id="A0A1M5XY43"/>
<reference evidence="12 13" key="1">
    <citation type="submission" date="2016-11" db="EMBL/GenBank/DDBJ databases">
        <authorList>
            <person name="Jaros S."/>
            <person name="Januszkiewicz K."/>
            <person name="Wedrychowicz H."/>
        </authorList>
    </citation>
    <scope>NUCLEOTIDE SEQUENCE [LARGE SCALE GENOMIC DNA]</scope>
    <source>
        <strain evidence="12 13">DSM 16917</strain>
    </source>
</reference>
<keyword evidence="2" id="KW-1003">Cell membrane</keyword>
<accession>A0A1M5XY43</accession>
<evidence type="ECO:0000256" key="2">
    <source>
        <dbReference type="ARBA" id="ARBA00022475"/>
    </source>
</evidence>
<organism evidence="12 13">
    <name type="scientific">Ferrimonas marina</name>
    <dbReference type="NCBI Taxonomy" id="299255"/>
    <lineage>
        <taxon>Bacteria</taxon>
        <taxon>Pseudomonadati</taxon>
        <taxon>Pseudomonadota</taxon>
        <taxon>Gammaproteobacteria</taxon>
        <taxon>Alteromonadales</taxon>
        <taxon>Ferrimonadaceae</taxon>
        <taxon>Ferrimonas</taxon>
    </lineage>
</organism>
<sequence length="540" mass="59578">MSLLSRLPIRRKLMLLSLMAALATLTLLGYAAWTTTQATRVAIDHDLENDLRLGASILVRYQSQQQELGQAAAQERALEVISGLRYDEGNFFWVMDSEGRLLSHPHWPALLGQDVRQQHLQGDHYWDRMLTLVAQQSEGFVRYNEQLPGELAQAKYAYVKAIPEWDWVIGTAIDAVDPLALAKEVLMQLVWVALAALLLTEVVNRTIRRDIVGPIAELEKVCERLAQGDLRERTSALTERGDELGHLAQALKQAQQRLAQLLGQVQQAVSQNESQAQRIAEACQSSQNEVNLQQQQLDQVACAMTQMRESVQQVAQQAEQTAEVTQRVSQRSAEGAGDMTQAATQIRQLTDTIECSSEQITALRQGVLAINEVTEVIDGLSDQTNLLALNAAIEAARAGDQGRGFAVVADEVRQLASHTQQSTSEVKQQVTRLQSDAATSVKMMSDSRQLALKGAESVEQLSEGLQEVVVQVQQANQRSGHIAAAAEEQRAVAAQVSDNLQRANDAGHNVSEQAERLAQRSQELRQSARHLSDQLAKFKL</sequence>
<evidence type="ECO:0000256" key="1">
    <source>
        <dbReference type="ARBA" id="ARBA00004651"/>
    </source>
</evidence>
<evidence type="ECO:0000313" key="12">
    <source>
        <dbReference type="EMBL" id="SHI04173.1"/>
    </source>
</evidence>
<evidence type="ECO:0000256" key="8">
    <source>
        <dbReference type="PROSITE-ProRule" id="PRU00284"/>
    </source>
</evidence>
<dbReference type="Gene3D" id="1.10.287.950">
    <property type="entry name" value="Methyl-accepting chemotaxis protein"/>
    <property type="match status" value="1"/>
</dbReference>